<accession>A0ABU1V8S6</accession>
<name>A0ABU1V8S6_9BURK</name>
<evidence type="ECO:0000313" key="2">
    <source>
        <dbReference type="EMBL" id="MDR7093854.1"/>
    </source>
</evidence>
<evidence type="ECO:0000313" key="3">
    <source>
        <dbReference type="Proteomes" id="UP001265550"/>
    </source>
</evidence>
<dbReference type="Proteomes" id="UP001265550">
    <property type="component" value="Unassembled WGS sequence"/>
</dbReference>
<protein>
    <submittedName>
        <fullName evidence="2">Uncharacterized protein</fullName>
    </submittedName>
</protein>
<gene>
    <name evidence="2" type="ORF">J2X09_001586</name>
</gene>
<keyword evidence="3" id="KW-1185">Reference proteome</keyword>
<sequence length="30" mass="3003">MKGRPTPLPAPPATPSRGPHLRPGKAGSAV</sequence>
<organism evidence="2 3">
    <name type="scientific">Hydrogenophaga laconesensis</name>
    <dbReference type="NCBI Taxonomy" id="1805971"/>
    <lineage>
        <taxon>Bacteria</taxon>
        <taxon>Pseudomonadati</taxon>
        <taxon>Pseudomonadota</taxon>
        <taxon>Betaproteobacteria</taxon>
        <taxon>Burkholderiales</taxon>
        <taxon>Comamonadaceae</taxon>
        <taxon>Hydrogenophaga</taxon>
    </lineage>
</organism>
<feature type="region of interest" description="Disordered" evidence="1">
    <location>
        <begin position="1"/>
        <end position="30"/>
    </location>
</feature>
<comment type="caution">
    <text evidence="2">The sequence shown here is derived from an EMBL/GenBank/DDBJ whole genome shotgun (WGS) entry which is preliminary data.</text>
</comment>
<proteinExistence type="predicted"/>
<evidence type="ECO:0000256" key="1">
    <source>
        <dbReference type="SAM" id="MobiDB-lite"/>
    </source>
</evidence>
<dbReference type="EMBL" id="JAVDWE010000003">
    <property type="protein sequence ID" value="MDR7093854.1"/>
    <property type="molecule type" value="Genomic_DNA"/>
</dbReference>
<reference evidence="2 3" key="1">
    <citation type="submission" date="2023-07" db="EMBL/GenBank/DDBJ databases">
        <title>Sorghum-associated microbial communities from plants grown in Nebraska, USA.</title>
        <authorList>
            <person name="Schachtman D."/>
        </authorList>
    </citation>
    <scope>NUCLEOTIDE SEQUENCE [LARGE SCALE GENOMIC DNA]</scope>
    <source>
        <strain evidence="2 3">BE240</strain>
    </source>
</reference>
<feature type="compositionally biased region" description="Pro residues" evidence="1">
    <location>
        <begin position="1"/>
        <end position="14"/>
    </location>
</feature>